<dbReference type="CDD" id="cd11418">
    <property type="entry name" value="bHLH_TS_ASCL"/>
    <property type="match status" value="1"/>
</dbReference>
<sequence length="192" mass="21979">MSSNREDVQGSQSFNYNSRMGSPSDTEQTSMQASSRLDDMRHSYGEVSSTNSKPVISVARRNERERKRVRLVNQGFAILRDKVPRDRCYRGRRSSKVETLRAAIMYIRQLQQILLESQTRFQEQNTGPCYAYFGGESLLNEPVVSGFDSYTVSNGFTSEVTVSPTYNQFPSGIDVQFSDDVYERQFAMPWFA</sequence>
<protein>
    <recommendedName>
        <fullName evidence="3">BHLH domain-containing protein</fullName>
    </recommendedName>
</protein>
<dbReference type="SMART" id="SM00353">
    <property type="entry name" value="HLH"/>
    <property type="match status" value="1"/>
</dbReference>
<dbReference type="Pfam" id="PF00010">
    <property type="entry name" value="HLH"/>
    <property type="match status" value="1"/>
</dbReference>
<reference evidence="4 5" key="1">
    <citation type="journal article" date="2019" name="Sci. Rep.">
        <title>Orb-weaving spider Araneus ventricosus genome elucidates the spidroin gene catalogue.</title>
        <authorList>
            <person name="Kono N."/>
            <person name="Nakamura H."/>
            <person name="Ohtoshi R."/>
            <person name="Moran D.A.P."/>
            <person name="Shinohara A."/>
            <person name="Yoshida Y."/>
            <person name="Fujiwara M."/>
            <person name="Mori M."/>
            <person name="Tomita M."/>
            <person name="Arakawa K."/>
        </authorList>
    </citation>
    <scope>NUCLEOTIDE SEQUENCE [LARGE SCALE GENOMIC DNA]</scope>
</reference>
<dbReference type="OrthoDB" id="5976910at2759"/>
<name>A0A4Y2CN22_ARAVE</name>
<dbReference type="AlphaFoldDB" id="A0A4Y2CN22"/>
<evidence type="ECO:0000313" key="4">
    <source>
        <dbReference type="EMBL" id="GBM05569.1"/>
    </source>
</evidence>
<feature type="compositionally biased region" description="Polar residues" evidence="2">
    <location>
        <begin position="9"/>
        <end position="35"/>
    </location>
</feature>
<evidence type="ECO:0000256" key="1">
    <source>
        <dbReference type="ARBA" id="ARBA00023125"/>
    </source>
</evidence>
<keyword evidence="1" id="KW-0238">DNA-binding</keyword>
<dbReference type="GO" id="GO:0046983">
    <property type="term" value="F:protein dimerization activity"/>
    <property type="evidence" value="ECO:0007669"/>
    <property type="project" value="InterPro"/>
</dbReference>
<dbReference type="InterPro" id="IPR011598">
    <property type="entry name" value="bHLH_dom"/>
</dbReference>
<evidence type="ECO:0000313" key="5">
    <source>
        <dbReference type="Proteomes" id="UP000499080"/>
    </source>
</evidence>
<accession>A0A4Y2CN22</accession>
<feature type="domain" description="BHLH" evidence="3">
    <location>
        <begin position="56"/>
        <end position="110"/>
    </location>
</feature>
<dbReference type="Proteomes" id="UP000499080">
    <property type="component" value="Unassembled WGS sequence"/>
</dbReference>
<dbReference type="EMBL" id="BGPR01087007">
    <property type="protein sequence ID" value="GBM05569.1"/>
    <property type="molecule type" value="Genomic_DNA"/>
</dbReference>
<dbReference type="GO" id="GO:0032502">
    <property type="term" value="P:developmental process"/>
    <property type="evidence" value="ECO:0007669"/>
    <property type="project" value="TreeGrafter"/>
</dbReference>
<dbReference type="GO" id="GO:0000981">
    <property type="term" value="F:DNA-binding transcription factor activity, RNA polymerase II-specific"/>
    <property type="evidence" value="ECO:0007669"/>
    <property type="project" value="TreeGrafter"/>
</dbReference>
<dbReference type="Gene3D" id="4.10.280.10">
    <property type="entry name" value="Helix-loop-helix DNA-binding domain"/>
    <property type="match status" value="1"/>
</dbReference>
<dbReference type="InterPro" id="IPR036638">
    <property type="entry name" value="HLH_DNA-bd_sf"/>
</dbReference>
<dbReference type="PANTHER" id="PTHR23349">
    <property type="entry name" value="BASIC HELIX-LOOP-HELIX TRANSCRIPTION FACTOR, TWIST"/>
    <property type="match status" value="1"/>
</dbReference>
<dbReference type="SUPFAM" id="SSF47459">
    <property type="entry name" value="HLH, helix-loop-helix DNA-binding domain"/>
    <property type="match status" value="1"/>
</dbReference>
<organism evidence="4 5">
    <name type="scientific">Araneus ventricosus</name>
    <name type="common">Orbweaver spider</name>
    <name type="synonym">Epeira ventricosa</name>
    <dbReference type="NCBI Taxonomy" id="182803"/>
    <lineage>
        <taxon>Eukaryota</taxon>
        <taxon>Metazoa</taxon>
        <taxon>Ecdysozoa</taxon>
        <taxon>Arthropoda</taxon>
        <taxon>Chelicerata</taxon>
        <taxon>Arachnida</taxon>
        <taxon>Araneae</taxon>
        <taxon>Araneomorphae</taxon>
        <taxon>Entelegynae</taxon>
        <taxon>Araneoidea</taxon>
        <taxon>Araneidae</taxon>
        <taxon>Araneus</taxon>
    </lineage>
</organism>
<feature type="region of interest" description="Disordered" evidence="2">
    <location>
        <begin position="1"/>
        <end position="51"/>
    </location>
</feature>
<evidence type="ECO:0000259" key="3">
    <source>
        <dbReference type="PROSITE" id="PS50888"/>
    </source>
</evidence>
<proteinExistence type="predicted"/>
<dbReference type="PROSITE" id="PS50888">
    <property type="entry name" value="BHLH"/>
    <property type="match status" value="1"/>
</dbReference>
<keyword evidence="5" id="KW-1185">Reference proteome</keyword>
<dbReference type="PANTHER" id="PTHR23349:SF108">
    <property type="entry name" value="BHLH DOMAIN-CONTAINING PROTEIN"/>
    <property type="match status" value="1"/>
</dbReference>
<gene>
    <name evidence="4" type="ORF">AVEN_129989_1</name>
</gene>
<dbReference type="GO" id="GO:0000977">
    <property type="term" value="F:RNA polymerase II transcription regulatory region sequence-specific DNA binding"/>
    <property type="evidence" value="ECO:0007669"/>
    <property type="project" value="TreeGrafter"/>
</dbReference>
<comment type="caution">
    <text evidence="4">The sequence shown here is derived from an EMBL/GenBank/DDBJ whole genome shotgun (WGS) entry which is preliminary data.</text>
</comment>
<evidence type="ECO:0000256" key="2">
    <source>
        <dbReference type="SAM" id="MobiDB-lite"/>
    </source>
</evidence>
<dbReference type="InterPro" id="IPR050283">
    <property type="entry name" value="E-box_TF_Regulators"/>
</dbReference>